<evidence type="ECO:0000313" key="2">
    <source>
        <dbReference type="EMBL" id="KAG8069023.1"/>
    </source>
</evidence>
<dbReference type="Proteomes" id="UP000729402">
    <property type="component" value="Unassembled WGS sequence"/>
</dbReference>
<reference evidence="2" key="1">
    <citation type="journal article" date="2021" name="bioRxiv">
        <title>Whole Genome Assembly and Annotation of Northern Wild Rice, Zizania palustris L., Supports a Whole Genome Duplication in the Zizania Genus.</title>
        <authorList>
            <person name="Haas M."/>
            <person name="Kono T."/>
            <person name="Macchietto M."/>
            <person name="Millas R."/>
            <person name="McGilp L."/>
            <person name="Shao M."/>
            <person name="Duquette J."/>
            <person name="Hirsch C.N."/>
            <person name="Kimball J."/>
        </authorList>
    </citation>
    <scope>NUCLEOTIDE SEQUENCE</scope>
    <source>
        <tissue evidence="2">Fresh leaf tissue</tissue>
    </source>
</reference>
<evidence type="ECO:0008006" key="4">
    <source>
        <dbReference type="Google" id="ProtNLM"/>
    </source>
</evidence>
<dbReference type="PANTHER" id="PTHR33453:SF13">
    <property type="entry name" value="RRNA N-GLYCOSYLASE"/>
    <property type="match status" value="1"/>
</dbReference>
<feature type="region of interest" description="Disordered" evidence="1">
    <location>
        <begin position="86"/>
        <end position="107"/>
    </location>
</feature>
<dbReference type="EMBL" id="JAAALK010000284">
    <property type="protein sequence ID" value="KAG8069023.1"/>
    <property type="molecule type" value="Genomic_DNA"/>
</dbReference>
<organism evidence="2 3">
    <name type="scientific">Zizania palustris</name>
    <name type="common">Northern wild rice</name>
    <dbReference type="NCBI Taxonomy" id="103762"/>
    <lineage>
        <taxon>Eukaryota</taxon>
        <taxon>Viridiplantae</taxon>
        <taxon>Streptophyta</taxon>
        <taxon>Embryophyta</taxon>
        <taxon>Tracheophyta</taxon>
        <taxon>Spermatophyta</taxon>
        <taxon>Magnoliopsida</taxon>
        <taxon>Liliopsida</taxon>
        <taxon>Poales</taxon>
        <taxon>Poaceae</taxon>
        <taxon>BOP clade</taxon>
        <taxon>Oryzoideae</taxon>
        <taxon>Oryzeae</taxon>
        <taxon>Zizaniinae</taxon>
        <taxon>Zizania</taxon>
    </lineage>
</organism>
<dbReference type="GO" id="GO:0017148">
    <property type="term" value="P:negative regulation of translation"/>
    <property type="evidence" value="ECO:0007669"/>
    <property type="project" value="InterPro"/>
</dbReference>
<comment type="caution">
    <text evidence="2">The sequence shown here is derived from an EMBL/GenBank/DDBJ whole genome shotgun (WGS) entry which is preliminary data.</text>
</comment>
<proteinExistence type="predicted"/>
<keyword evidence="3" id="KW-1185">Reference proteome</keyword>
<accession>A0A8J5STM7</accession>
<dbReference type="InterPro" id="IPR001574">
    <property type="entry name" value="Ribosome_inactivat_prot"/>
</dbReference>
<evidence type="ECO:0000256" key="1">
    <source>
        <dbReference type="SAM" id="MobiDB-lite"/>
    </source>
</evidence>
<gene>
    <name evidence="2" type="ORF">GUJ93_ZPchr0005g15400</name>
</gene>
<sequence length="107" mass="11692">MVRCHAPVQLAVHVLLRVRADNLYIRGYRSQAGRWWEFRGGAVIDGSTPLSFNDSYGGMERTANKEFGNVTLGKEELEKAVGQLAAAGNNDGSQQEKAKSLMIITAP</sequence>
<dbReference type="OrthoDB" id="590695at2759"/>
<dbReference type="Pfam" id="PF00161">
    <property type="entry name" value="RIP"/>
    <property type="match status" value="1"/>
</dbReference>
<dbReference type="AlphaFoldDB" id="A0A8J5STM7"/>
<evidence type="ECO:0000313" key="3">
    <source>
        <dbReference type="Proteomes" id="UP000729402"/>
    </source>
</evidence>
<reference evidence="2" key="2">
    <citation type="submission" date="2021-02" db="EMBL/GenBank/DDBJ databases">
        <authorList>
            <person name="Kimball J.A."/>
            <person name="Haas M.W."/>
            <person name="Macchietto M."/>
            <person name="Kono T."/>
            <person name="Duquette J."/>
            <person name="Shao M."/>
        </authorList>
    </citation>
    <scope>NUCLEOTIDE SEQUENCE</scope>
    <source>
        <tissue evidence="2">Fresh leaf tissue</tissue>
    </source>
</reference>
<name>A0A8J5STM7_ZIZPA</name>
<dbReference type="GO" id="GO:0030598">
    <property type="term" value="F:rRNA N-glycosylase activity"/>
    <property type="evidence" value="ECO:0007669"/>
    <property type="project" value="InterPro"/>
</dbReference>
<protein>
    <recommendedName>
        <fullName evidence="4">rRNA N-glycosidase</fullName>
    </recommendedName>
</protein>
<dbReference type="PANTHER" id="PTHR33453">
    <property type="match status" value="1"/>
</dbReference>